<feature type="domain" description="Rhodanese" evidence="2">
    <location>
        <begin position="318"/>
        <end position="428"/>
    </location>
</feature>
<comment type="caution">
    <text evidence="3">The sequence shown here is derived from an EMBL/GenBank/DDBJ whole genome shotgun (WGS) entry which is preliminary data.</text>
</comment>
<dbReference type="GO" id="GO:0005829">
    <property type="term" value="C:cytosol"/>
    <property type="evidence" value="ECO:0007669"/>
    <property type="project" value="GOC"/>
</dbReference>
<dbReference type="VEuPathDB" id="AmoebaDB:KM1_102350"/>
<dbReference type="Proteomes" id="UP000078387">
    <property type="component" value="Unassembled WGS sequence"/>
</dbReference>
<feature type="compositionally biased region" description="Acidic residues" evidence="1">
    <location>
        <begin position="543"/>
        <end position="552"/>
    </location>
</feature>
<dbReference type="VEuPathDB" id="AmoebaDB:EHI5A_084870"/>
<dbReference type="PANTHER" id="PTHR13297">
    <property type="entry name" value="TBC1 DOMAIN FAMILY MEMBER 23-RELATED"/>
    <property type="match status" value="1"/>
</dbReference>
<gene>
    <name evidence="3" type="ORF">CL6EHI_054250</name>
</gene>
<dbReference type="InterPro" id="IPR036873">
    <property type="entry name" value="Rhodanese-like_dom_sf"/>
</dbReference>
<dbReference type="PROSITE" id="PS50206">
    <property type="entry name" value="RHODANESE_3"/>
    <property type="match status" value="1"/>
</dbReference>
<dbReference type="VEuPathDB" id="AmoebaDB:EHI_054250"/>
<proteinExistence type="predicted"/>
<dbReference type="InterPro" id="IPR039755">
    <property type="entry name" value="TBC1D23"/>
</dbReference>
<dbReference type="SUPFAM" id="SSF52821">
    <property type="entry name" value="Rhodanese/Cell cycle control phosphatase"/>
    <property type="match status" value="1"/>
</dbReference>
<organism evidence="3 4">
    <name type="scientific">Entamoeba histolytica</name>
    <dbReference type="NCBI Taxonomy" id="5759"/>
    <lineage>
        <taxon>Eukaryota</taxon>
        <taxon>Amoebozoa</taxon>
        <taxon>Evosea</taxon>
        <taxon>Archamoebae</taxon>
        <taxon>Mastigamoebida</taxon>
        <taxon>Entamoebidae</taxon>
        <taxon>Entamoeba</taxon>
    </lineage>
</organism>
<evidence type="ECO:0000256" key="1">
    <source>
        <dbReference type="SAM" id="MobiDB-lite"/>
    </source>
</evidence>
<dbReference type="Gene3D" id="1.10.472.80">
    <property type="entry name" value="Ypt/Rab-GAP domain of gyp1p, domain 3"/>
    <property type="match status" value="1"/>
</dbReference>
<dbReference type="SUPFAM" id="SSF47923">
    <property type="entry name" value="Ypt/Rab-GAP domain of gyp1p"/>
    <property type="match status" value="1"/>
</dbReference>
<evidence type="ECO:0000313" key="4">
    <source>
        <dbReference type="Proteomes" id="UP000078387"/>
    </source>
</evidence>
<dbReference type="InterPro" id="IPR001763">
    <property type="entry name" value="Rhodanese-like_dom"/>
</dbReference>
<dbReference type="eggNOG" id="KOG3636">
    <property type="taxonomic scope" value="Eukaryota"/>
</dbReference>
<dbReference type="PANTHER" id="PTHR13297:SF5">
    <property type="entry name" value="TBC1 DOMAIN FAMILY MEMBER 23"/>
    <property type="match status" value="1"/>
</dbReference>
<feature type="region of interest" description="Disordered" evidence="1">
    <location>
        <begin position="486"/>
        <end position="552"/>
    </location>
</feature>
<dbReference type="VEuPathDB" id="AmoebaDB:EHI8A_053170"/>
<dbReference type="InterPro" id="IPR035969">
    <property type="entry name" value="Rab-GAP_TBC_sf"/>
</dbReference>
<dbReference type="GO" id="GO:0099041">
    <property type="term" value="P:vesicle tethering to Golgi"/>
    <property type="evidence" value="ECO:0007669"/>
    <property type="project" value="TreeGrafter"/>
</dbReference>
<evidence type="ECO:0000313" key="3">
    <source>
        <dbReference type="EMBL" id="GAT97226.1"/>
    </source>
</evidence>
<dbReference type="GO" id="GO:0005802">
    <property type="term" value="C:trans-Golgi network"/>
    <property type="evidence" value="ECO:0007669"/>
    <property type="project" value="TreeGrafter"/>
</dbReference>
<reference evidence="3 4" key="1">
    <citation type="submission" date="2016-05" db="EMBL/GenBank/DDBJ databases">
        <title>First whole genome sequencing of Entamoeba histolytica HM1:IMSS-clone-6.</title>
        <authorList>
            <person name="Mukherjee Avik.K."/>
            <person name="Izumyama S."/>
            <person name="Nakada-Tsukui K."/>
            <person name="Nozaki T."/>
        </authorList>
    </citation>
    <scope>NUCLEOTIDE SEQUENCE [LARGE SCALE GENOMIC DNA]</scope>
    <source>
        <strain evidence="3 4">HM1:IMSS clone 6</strain>
    </source>
</reference>
<evidence type="ECO:0000259" key="2">
    <source>
        <dbReference type="PROSITE" id="PS50206"/>
    </source>
</evidence>
<protein>
    <recommendedName>
        <fullName evidence="2">Rhodanese domain-containing protein</fullName>
    </recommendedName>
</protein>
<dbReference type="GO" id="GO:0042147">
    <property type="term" value="P:retrograde transport, endosome to Golgi"/>
    <property type="evidence" value="ECO:0007669"/>
    <property type="project" value="InterPro"/>
</dbReference>
<feature type="compositionally biased region" description="Basic and acidic residues" evidence="1">
    <location>
        <begin position="516"/>
        <end position="537"/>
    </location>
</feature>
<dbReference type="EMBL" id="BDEQ01000001">
    <property type="protein sequence ID" value="GAT97226.1"/>
    <property type="molecule type" value="Genomic_DNA"/>
</dbReference>
<sequence length="654" mass="75253">MLLNLTIKLIKLKIQLIMEIPERAIEYMKEAINSIDVVLLREVCREFGIPETLRLEIWKLFLQPKKEIVEEKTTNNYVSKWIVEDNEMLIEETNKIASAIHPIGTQPFFNCIVDVAAVVSKIFQQESIEMRCGITKSIIYKFHPFYKHLYPTIITGLQNLIHILLLYHDPILSIHLDTNRIEPTEYTNAFAFNLCINMCDSIDIISKMWDEFITFPDTTLYIYCVVGYLIYLRQRILDAKDHQGVLNVISQPLKINDIKTIIAYSKAIRLSTASSFNRILLGIMNNSESYQKIFSKSLTSSLFLTPLVNDIINDKFNRQFPYLFIDCRRQESFDLGTIAAAINLDYTKRQDDRSYLENLFKNELSILTQPNSTFHVVLFGDDDTVDGNPDIGELSMIGLDFAKRGVKRVSIMQEGFLKYHKNALANIKGFQLMNHETETCPLCTTGKPLNFGLLEGTKKLKQTITQSTVEKTQQLTHGLIGFLYGNNTKKEDQQPTSQNQNTTNEEIKQTLPSTQVEDKEQLTSKNEEVNENMKDENNINTEENTDDNSEEEDNYLKELIEESSKYNSYLNIGGKQTIWKPVTIVLTTISILIVEIHNNKITLLDDISYETISKVVMKKADPERFTIVHSGGKCTIRIPEYYQKFIEEISKLQG</sequence>
<accession>A0A175JUY1</accession>
<dbReference type="VEuPathDB" id="AmoebaDB:EHI7A_053660"/>
<dbReference type="AlphaFoldDB" id="A0A175JUY1"/>
<name>A0A175JUY1_ENTHI</name>
<feature type="compositionally biased region" description="Low complexity" evidence="1">
    <location>
        <begin position="494"/>
        <end position="504"/>
    </location>
</feature>